<dbReference type="SUPFAM" id="SSF52047">
    <property type="entry name" value="RNI-like"/>
    <property type="match status" value="1"/>
</dbReference>
<protein>
    <recommendedName>
        <fullName evidence="3">F-box domain-containing protein</fullName>
    </recommendedName>
</protein>
<name>A0A5J5F4I6_9PEZI</name>
<evidence type="ECO:0008006" key="3">
    <source>
        <dbReference type="Google" id="ProtNLM"/>
    </source>
</evidence>
<keyword evidence="2" id="KW-1185">Reference proteome</keyword>
<dbReference type="AlphaFoldDB" id="A0A5J5F4I6"/>
<reference evidence="1 2" key="1">
    <citation type="submission" date="2019-09" db="EMBL/GenBank/DDBJ databases">
        <title>Draft genome of the ectomycorrhizal ascomycete Sphaerosporella brunnea.</title>
        <authorList>
            <consortium name="DOE Joint Genome Institute"/>
            <person name="Benucci G.M."/>
            <person name="Marozzi G."/>
            <person name="Antonielli L."/>
            <person name="Sanchez S."/>
            <person name="Marco P."/>
            <person name="Wang X."/>
            <person name="Falini L.B."/>
            <person name="Barry K."/>
            <person name="Haridas S."/>
            <person name="Lipzen A."/>
            <person name="Labutti K."/>
            <person name="Grigoriev I.V."/>
            <person name="Murat C."/>
            <person name="Martin F."/>
            <person name="Albertini E."/>
            <person name="Donnini D."/>
            <person name="Bonito G."/>
        </authorList>
    </citation>
    <scope>NUCLEOTIDE SEQUENCE [LARGE SCALE GENOMIC DNA]</scope>
    <source>
        <strain evidence="1 2">Sb_GMNB300</strain>
    </source>
</reference>
<comment type="caution">
    <text evidence="1">The sequence shown here is derived from an EMBL/GenBank/DDBJ whole genome shotgun (WGS) entry which is preliminary data.</text>
</comment>
<evidence type="ECO:0000313" key="2">
    <source>
        <dbReference type="Proteomes" id="UP000326924"/>
    </source>
</evidence>
<dbReference type="Proteomes" id="UP000326924">
    <property type="component" value="Unassembled WGS sequence"/>
</dbReference>
<organism evidence="1 2">
    <name type="scientific">Sphaerosporella brunnea</name>
    <dbReference type="NCBI Taxonomy" id="1250544"/>
    <lineage>
        <taxon>Eukaryota</taxon>
        <taxon>Fungi</taxon>
        <taxon>Dikarya</taxon>
        <taxon>Ascomycota</taxon>
        <taxon>Pezizomycotina</taxon>
        <taxon>Pezizomycetes</taxon>
        <taxon>Pezizales</taxon>
        <taxon>Pyronemataceae</taxon>
        <taxon>Sphaerosporella</taxon>
    </lineage>
</organism>
<dbReference type="InterPro" id="IPR032675">
    <property type="entry name" value="LRR_dom_sf"/>
</dbReference>
<gene>
    <name evidence="1" type="ORF">FN846DRAFT_917112</name>
</gene>
<proteinExistence type="predicted"/>
<evidence type="ECO:0000313" key="1">
    <source>
        <dbReference type="EMBL" id="KAA8911374.1"/>
    </source>
</evidence>
<dbReference type="EMBL" id="VXIS01000036">
    <property type="protein sequence ID" value="KAA8911374.1"/>
    <property type="molecule type" value="Genomic_DNA"/>
</dbReference>
<dbReference type="InParanoid" id="A0A5J5F4I6"/>
<sequence>MEMATTTTTTTLTSLPEEILLEITKEVCCCCSEKGNGKGNNGGGGFNSYYYCYYLSRTNHHHHRRHPAATLRLINRRFARISRPFLFRHLEASRMAAYLRLHESQPDIAGLTQTVSISGPIGGSSTQSLLPLLTNLKTLHISRASLAAPMAALPTLQTLHCTDVTFSTVLQLLQAAPHLKTARIAKCAAPAAADDDDDDDDEDEREEVFSAARPNASLRSMTLLSPQLGDHELQRLLRAAPRLEALHYHSLSDEFHGLAFGRALQHLHGTLRTLEVSVDRWYPARHALGSLRAFGALRALKMDYCWLVDEALRGEGSLGRILPAAAAPLQCLALSFYGDGVGAVGAFLRDLLAVVEERRCCGLRRVEVTGFRIRELQARTLWAACEAACAQARVALVYDELAFAHAADVPW</sequence>
<accession>A0A5J5F4I6</accession>
<dbReference type="Gene3D" id="3.80.10.10">
    <property type="entry name" value="Ribonuclease Inhibitor"/>
    <property type="match status" value="1"/>
</dbReference>